<dbReference type="Proteomes" id="UP000186720">
    <property type="component" value="Unassembled WGS sequence"/>
</dbReference>
<reference evidence="1 2" key="1">
    <citation type="submission" date="2016-11" db="EMBL/GenBank/DDBJ databases">
        <title>Whole Genome Sequencing of Mucilaginibacter polytrichastri RG4-7(T) isolated from the moss sample.</title>
        <authorList>
            <person name="Li Y."/>
        </authorList>
    </citation>
    <scope>NUCLEOTIDE SEQUENCE [LARGE SCALE GENOMIC DNA]</scope>
    <source>
        <strain evidence="1 2">RG4-7</strain>
    </source>
</reference>
<accession>A0A1Q5ZZF4</accession>
<protein>
    <submittedName>
        <fullName evidence="1">Uncharacterized protein</fullName>
    </submittedName>
</protein>
<sequence>MVLQNKRALNIFMLIAGAKYSIYEKPENVFKHSRVKL</sequence>
<name>A0A1Q5ZZF4_9SPHI</name>
<dbReference type="AlphaFoldDB" id="A0A1Q5ZZF4"/>
<organism evidence="1 2">
    <name type="scientific">Mucilaginibacter polytrichastri</name>
    <dbReference type="NCBI Taxonomy" id="1302689"/>
    <lineage>
        <taxon>Bacteria</taxon>
        <taxon>Pseudomonadati</taxon>
        <taxon>Bacteroidota</taxon>
        <taxon>Sphingobacteriia</taxon>
        <taxon>Sphingobacteriales</taxon>
        <taxon>Sphingobacteriaceae</taxon>
        <taxon>Mucilaginibacter</taxon>
    </lineage>
</organism>
<keyword evidence="2" id="KW-1185">Reference proteome</keyword>
<comment type="caution">
    <text evidence="1">The sequence shown here is derived from an EMBL/GenBank/DDBJ whole genome shotgun (WGS) entry which is preliminary data.</text>
</comment>
<dbReference type="EMBL" id="MPPL01000001">
    <property type="protein sequence ID" value="OKS87128.1"/>
    <property type="molecule type" value="Genomic_DNA"/>
</dbReference>
<proteinExistence type="predicted"/>
<evidence type="ECO:0000313" key="1">
    <source>
        <dbReference type="EMBL" id="OKS87128.1"/>
    </source>
</evidence>
<evidence type="ECO:0000313" key="2">
    <source>
        <dbReference type="Proteomes" id="UP000186720"/>
    </source>
</evidence>
<gene>
    <name evidence="1" type="ORF">RG47T_2587</name>
</gene>